<gene>
    <name evidence="1" type="primary">obgE</name>
    <name evidence="1" type="ORF">JFY71_07455</name>
</gene>
<accession>A0AC61MRS4</accession>
<evidence type="ECO:0000313" key="1">
    <source>
        <dbReference type="EMBL" id="QQK07159.1"/>
    </source>
</evidence>
<name>A0AC61MRS4_9FIRM</name>
<dbReference type="Proteomes" id="UP000595814">
    <property type="component" value="Chromosome"/>
</dbReference>
<organism evidence="1 2">
    <name type="scientific">Miniphocaeibacter halophilus</name>
    <dbReference type="NCBI Taxonomy" id="2931922"/>
    <lineage>
        <taxon>Bacteria</taxon>
        <taxon>Bacillati</taxon>
        <taxon>Bacillota</taxon>
        <taxon>Tissierellia</taxon>
        <taxon>Tissierellales</taxon>
        <taxon>Peptoniphilaceae</taxon>
        <taxon>Miniphocaeibacter</taxon>
    </lineage>
</organism>
<evidence type="ECO:0000313" key="2">
    <source>
        <dbReference type="Proteomes" id="UP000595814"/>
    </source>
</evidence>
<proteinExistence type="predicted"/>
<reference evidence="1 2" key="1">
    <citation type="journal article" date="2022" name="Int. J. Syst. Evol. Microbiol.">
        <title>Miniphocaeibacter halophilus sp. nov., an ammonium-tolerant acetate-producing bacterium isolated from a biogas system.</title>
        <authorList>
            <person name="Schnurer A."/>
            <person name="Singh A."/>
            <person name="Bi S."/>
            <person name="Qiao W."/>
            <person name="Westerholm M."/>
        </authorList>
    </citation>
    <scope>NUCLEOTIDE SEQUENCE [LARGE SCALE GENOMIC DNA]</scope>
    <source>
        <strain evidence="1 2">AMB_01</strain>
    </source>
</reference>
<keyword evidence="2" id="KW-1185">Reference proteome</keyword>
<protein>
    <submittedName>
        <fullName evidence="1">GTPase ObgE</fullName>
    </submittedName>
</protein>
<sequence>MFIDVAKIELKAGKGGDGAVSFRREKYEPSGGPYGGDGGNGGSIYLVASNSIRTLMDFRYKRHYKAENGENGGTKKMYGKKGEDLYLKVPVGTLVKDFDSDRVIHDMKEDGEVFLICKGGRGGRGNAKFASSTRQAPRFAEPGTKGQERTIKLEIKLLADVGLVGLPNVGKSSILSIISEAKPKIANYHFTTIEPNLGVVKVGEGESFVIADIPGLIEGASEGVGLGFDFLKHIERTKVLVHVLDASGSEGRNPVEDYNTIRKEMLSYNIKIADKKEIIVANKMDIEGAKEGLEKIKKAFPDKIDEIIEMSAATTEGIDKLKYKIWEYIKDIKLEYETYDEEYIPFEEEAEPDYEVTVREGNTFIVTGPLIDDLVYRTNFEDYEALRHFQKVLDDKEVFKKLKELNIGNGDLVIVGEMEFEYFD</sequence>
<dbReference type="EMBL" id="CP066744">
    <property type="protein sequence ID" value="QQK07159.1"/>
    <property type="molecule type" value="Genomic_DNA"/>
</dbReference>